<dbReference type="InterPro" id="IPR011515">
    <property type="entry name" value="Shugoshin_C"/>
</dbReference>
<evidence type="ECO:0000259" key="10">
    <source>
        <dbReference type="Pfam" id="PF07557"/>
    </source>
</evidence>
<dbReference type="PANTHER" id="PTHR21577">
    <property type="entry name" value="SHUGOSHIN"/>
    <property type="match status" value="1"/>
</dbReference>
<feature type="region of interest" description="Disordered" evidence="9">
    <location>
        <begin position="503"/>
        <end position="525"/>
    </location>
</feature>
<name>A0A8D2Q938_VARKO</name>
<dbReference type="GeneID" id="123024361"/>
<dbReference type="OrthoDB" id="5990092at2759"/>
<evidence type="ECO:0000256" key="6">
    <source>
        <dbReference type="ARBA" id="ARBA00023054"/>
    </source>
</evidence>
<keyword evidence="12" id="KW-1185">Reference proteome</keyword>
<dbReference type="AlphaFoldDB" id="A0A8D2Q938"/>
<feature type="compositionally biased region" description="Basic and acidic residues" evidence="9">
    <location>
        <begin position="773"/>
        <end position="782"/>
    </location>
</feature>
<keyword evidence="4" id="KW-0132">Cell division</keyword>
<feature type="compositionally biased region" description="Polar residues" evidence="9">
    <location>
        <begin position="191"/>
        <end position="203"/>
    </location>
</feature>
<feature type="region of interest" description="Disordered" evidence="9">
    <location>
        <begin position="176"/>
        <end position="203"/>
    </location>
</feature>
<feature type="compositionally biased region" description="Acidic residues" evidence="9">
    <location>
        <begin position="809"/>
        <end position="824"/>
    </location>
</feature>
<comment type="similarity">
    <text evidence="2">Belongs to the shugoshin family.</text>
</comment>
<evidence type="ECO:0000313" key="11">
    <source>
        <dbReference type="Ensembl" id="ENSVKKP00000028660.1"/>
    </source>
</evidence>
<dbReference type="GO" id="GO:0005634">
    <property type="term" value="C:nucleus"/>
    <property type="evidence" value="ECO:0007669"/>
    <property type="project" value="InterPro"/>
</dbReference>
<dbReference type="RefSeq" id="XP_044287924.1">
    <property type="nucleotide sequence ID" value="XM_044431989.1"/>
</dbReference>
<keyword evidence="8" id="KW-0137">Centromere</keyword>
<protein>
    <recommendedName>
        <fullName evidence="10">Shugoshin C-terminal domain-containing protein</fullName>
    </recommendedName>
</protein>
<keyword evidence="3" id="KW-0158">Chromosome</keyword>
<feature type="compositionally biased region" description="Polar residues" evidence="9">
    <location>
        <begin position="597"/>
        <end position="609"/>
    </location>
</feature>
<feature type="compositionally biased region" description="Basic and acidic residues" evidence="9">
    <location>
        <begin position="447"/>
        <end position="462"/>
    </location>
</feature>
<feature type="region of interest" description="Disordered" evidence="9">
    <location>
        <begin position="597"/>
        <end position="673"/>
    </location>
</feature>
<evidence type="ECO:0000256" key="1">
    <source>
        <dbReference type="ARBA" id="ARBA00004584"/>
    </source>
</evidence>
<keyword evidence="7" id="KW-0131">Cell cycle</keyword>
<dbReference type="Proteomes" id="UP000694545">
    <property type="component" value="Unplaced"/>
</dbReference>
<dbReference type="Ensembl" id="ENSVKKT00000029344.1">
    <property type="protein sequence ID" value="ENSVKKP00000028660.1"/>
    <property type="gene ID" value="ENSVKKG00000018512.1"/>
</dbReference>
<evidence type="ECO:0000256" key="3">
    <source>
        <dbReference type="ARBA" id="ARBA00022454"/>
    </source>
</evidence>
<evidence type="ECO:0000256" key="7">
    <source>
        <dbReference type="ARBA" id="ARBA00023306"/>
    </source>
</evidence>
<evidence type="ECO:0000256" key="9">
    <source>
        <dbReference type="SAM" id="MobiDB-lite"/>
    </source>
</evidence>
<reference evidence="11" key="1">
    <citation type="submission" date="2025-08" db="UniProtKB">
        <authorList>
            <consortium name="Ensembl"/>
        </authorList>
    </citation>
    <scope>IDENTIFICATION</scope>
</reference>
<feature type="domain" description="Shugoshin C-terminal" evidence="10">
    <location>
        <begin position="972"/>
        <end position="991"/>
    </location>
</feature>
<keyword evidence="6" id="KW-0175">Coiled coil</keyword>
<evidence type="ECO:0000256" key="2">
    <source>
        <dbReference type="ARBA" id="ARBA00010845"/>
    </source>
</evidence>
<reference evidence="11" key="2">
    <citation type="submission" date="2025-09" db="UniProtKB">
        <authorList>
            <consortium name="Ensembl"/>
        </authorList>
    </citation>
    <scope>IDENTIFICATION</scope>
</reference>
<gene>
    <name evidence="11" type="primary">LOC123024361</name>
</gene>
<dbReference type="RefSeq" id="XP_044287925.1">
    <property type="nucleotide sequence ID" value="XM_044431990.1"/>
</dbReference>
<evidence type="ECO:0000256" key="5">
    <source>
        <dbReference type="ARBA" id="ARBA00022829"/>
    </source>
</evidence>
<proteinExistence type="inferred from homology"/>
<accession>A0A8D2Q938</accession>
<evidence type="ECO:0000256" key="4">
    <source>
        <dbReference type="ARBA" id="ARBA00022618"/>
    </source>
</evidence>
<feature type="region of interest" description="Disordered" evidence="9">
    <location>
        <begin position="809"/>
        <end position="846"/>
    </location>
</feature>
<comment type="subcellular location">
    <subcellularLocation>
        <location evidence="1">Chromosome</location>
        <location evidence="1">Centromere</location>
    </subcellularLocation>
</comment>
<dbReference type="InterPro" id="IPR038889">
    <property type="entry name" value="Shugoshin1/2"/>
</dbReference>
<feature type="compositionally biased region" description="Polar residues" evidence="9">
    <location>
        <begin position="388"/>
        <end position="403"/>
    </location>
</feature>
<keyword evidence="5" id="KW-0159">Chromosome partition</keyword>
<dbReference type="GO" id="GO:0045132">
    <property type="term" value="P:meiotic chromosome segregation"/>
    <property type="evidence" value="ECO:0007669"/>
    <property type="project" value="InterPro"/>
</dbReference>
<dbReference type="OMA" id="CHIENSD"/>
<feature type="compositionally biased region" description="Polar residues" evidence="9">
    <location>
        <begin position="641"/>
        <end position="659"/>
    </location>
</feature>
<dbReference type="Pfam" id="PF07557">
    <property type="entry name" value="Shugoshin_C"/>
    <property type="match status" value="1"/>
</dbReference>
<evidence type="ECO:0000313" key="12">
    <source>
        <dbReference type="Proteomes" id="UP000694545"/>
    </source>
</evidence>
<feature type="compositionally biased region" description="Basic and acidic residues" evidence="9">
    <location>
        <begin position="176"/>
        <end position="186"/>
    </location>
</feature>
<feature type="compositionally biased region" description="Polar residues" evidence="9">
    <location>
        <begin position="752"/>
        <end position="772"/>
    </location>
</feature>
<dbReference type="GO" id="GO:0000776">
    <property type="term" value="C:kinetochore"/>
    <property type="evidence" value="ECO:0007669"/>
    <property type="project" value="TreeGrafter"/>
</dbReference>
<feature type="region of interest" description="Disordered" evidence="9">
    <location>
        <begin position="373"/>
        <end position="476"/>
    </location>
</feature>
<sequence length="1041" mass="115050">MSLRELAETSTLFSVNEARERMKEKKNGVLKTAKLNASLASKIRTKTINNSSIIKVSLKQNNKALAMALNAAKIAAQRLTDDKMLLQKEVELCHFENACLRQKLSSVSRYIDELQQFMNSHLQNAIKLSRLSENISCSFLLNEGKQSGLDNFASNQDGDSHPFRAPLKSLRVPLSHVDDEKNENGRDIGMGNSTSLPRFSSGTPASTFADSWKNTLHSAAEKSSSSSCLIDDNVNHGQKLNEADGTALALNLSTNVGENLLNALPSSMSSLSALHKNSPVKQCEEIRRPCSDSVVLSCAYVTKRKKGKRGLSAAFGADSSMRPSDNLSVDGLQWTKKTEAAVNKPLDISQVGELVTLSTKNKSYEKYKANKTKALRKVSTGTVDRDVSISQSRGNVDSHSNGQVDPAELSETSKLHNSKGNMLKPAYPAEDSSRVDSLEEIVPLDSHGSKEKHNSQHSDKTRRSSLADPALPDHVNSCNSFTQTIKKKIFLEKMKNLEGQFQSPETNSLHNKQGEDSHGCVVTHTSQDPKKATACRRRYAVDLGLPDDENVCTSFAHEIRKSTLTENFEDLESWFQNPESSSFNSQNSQHTFNTQHFMSSQTQIPSQEATLGLNVKRKKPKRKTQEIVVSHSLGEIDVQSLDVNRQSHTQPQESKTQKGPSKKAAQLDRENSQKEYCRTDVNVFYLSEDVNRRVNKKKDKTSRISLKLMSQRSTTSLASVGSTPPVFPVLLEIEDSGLHSVHKNSAKVIPKVQQSSVTPDSCTLNKTNSSPSERTDRGVDSHAIDIKKKTMTKLKKKAYTVKYVTEECASSDDDAQGPEECETSEADKAGSNFLRVPSSRTQQDSPIMGLTEAPTVFDSFTKCPSTSDSSSVYRSEVVVSSCWSSGSSCSVFPASKDQGSSERCHLPKSLTTLKKNEAEQLASCRQRRKTERATSDTFAQENENKVLKDLTNASPDSCHSIILEGSPIHPTRRRKKQVSYAEPKINSKLRRGDPFTITDFLSSPIYKTKRKKLSKGSGKSRKAKEIYQEEVQPTSSFMTIP</sequence>
<dbReference type="PANTHER" id="PTHR21577:SF3">
    <property type="entry name" value="SHUGOSHIN 1-RELATED"/>
    <property type="match status" value="1"/>
</dbReference>
<feature type="region of interest" description="Disordered" evidence="9">
    <location>
        <begin position="750"/>
        <end position="782"/>
    </location>
</feature>
<dbReference type="KEGG" id="vko:123024361"/>
<organism evidence="11 12">
    <name type="scientific">Varanus komodoensis</name>
    <name type="common">Komodo dragon</name>
    <dbReference type="NCBI Taxonomy" id="61221"/>
    <lineage>
        <taxon>Eukaryota</taxon>
        <taxon>Metazoa</taxon>
        <taxon>Chordata</taxon>
        <taxon>Craniata</taxon>
        <taxon>Vertebrata</taxon>
        <taxon>Euteleostomi</taxon>
        <taxon>Lepidosauria</taxon>
        <taxon>Squamata</taxon>
        <taxon>Bifurcata</taxon>
        <taxon>Unidentata</taxon>
        <taxon>Episquamata</taxon>
        <taxon>Toxicofera</taxon>
        <taxon>Anguimorpha</taxon>
        <taxon>Paleoanguimorpha</taxon>
        <taxon>Varanoidea</taxon>
        <taxon>Varanidae</taxon>
        <taxon>Varanus</taxon>
    </lineage>
</organism>
<evidence type="ECO:0000256" key="8">
    <source>
        <dbReference type="ARBA" id="ARBA00023328"/>
    </source>
</evidence>
<dbReference type="GO" id="GO:0051177">
    <property type="term" value="P:meiotic sister chromatid cohesion"/>
    <property type="evidence" value="ECO:0007669"/>
    <property type="project" value="TreeGrafter"/>
</dbReference>
<dbReference type="GO" id="GO:0051301">
    <property type="term" value="P:cell division"/>
    <property type="evidence" value="ECO:0007669"/>
    <property type="project" value="UniProtKB-KW"/>
</dbReference>